<keyword evidence="5" id="KW-0472">Membrane</keyword>
<proteinExistence type="predicted"/>
<evidence type="ECO:0000256" key="2">
    <source>
        <dbReference type="ARBA" id="ARBA00022552"/>
    </source>
</evidence>
<evidence type="ECO:0000259" key="6">
    <source>
        <dbReference type="Pfam" id="PF05175"/>
    </source>
</evidence>
<dbReference type="AlphaFoldDB" id="A0A1H0T9P7"/>
<keyword evidence="8" id="KW-1185">Reference proteome</keyword>
<dbReference type="InterPro" id="IPR002052">
    <property type="entry name" value="DNA_methylase_N6_adenine_CS"/>
</dbReference>
<keyword evidence="5" id="KW-1133">Transmembrane helix</keyword>
<keyword evidence="3 7" id="KW-0489">Methyltransferase</keyword>
<dbReference type="Proteomes" id="UP000198597">
    <property type="component" value="Unassembled WGS sequence"/>
</dbReference>
<dbReference type="PANTHER" id="PTHR47816">
    <property type="entry name" value="RIBOSOMAL RNA SMALL SUBUNIT METHYLTRANSFERASE C"/>
    <property type="match status" value="1"/>
</dbReference>
<dbReference type="GO" id="GO:0008170">
    <property type="term" value="F:N-methyltransferase activity"/>
    <property type="evidence" value="ECO:0007669"/>
    <property type="project" value="UniProtKB-ARBA"/>
</dbReference>
<dbReference type="GO" id="GO:0003676">
    <property type="term" value="F:nucleic acid binding"/>
    <property type="evidence" value="ECO:0007669"/>
    <property type="project" value="InterPro"/>
</dbReference>
<dbReference type="Pfam" id="PF05175">
    <property type="entry name" value="MTS"/>
    <property type="match status" value="1"/>
</dbReference>
<evidence type="ECO:0000256" key="4">
    <source>
        <dbReference type="ARBA" id="ARBA00022679"/>
    </source>
</evidence>
<keyword evidence="1" id="KW-0963">Cytoplasm</keyword>
<gene>
    <name evidence="7" type="ORF">SAMN04488529_106148</name>
</gene>
<dbReference type="PANTHER" id="PTHR47816:SF4">
    <property type="entry name" value="RIBOSOMAL RNA SMALL SUBUNIT METHYLTRANSFERASE C"/>
    <property type="match status" value="1"/>
</dbReference>
<keyword evidence="5" id="KW-0812">Transmembrane</keyword>
<dbReference type="Gene3D" id="3.40.50.150">
    <property type="entry name" value="Vaccinia Virus protein VP39"/>
    <property type="match status" value="1"/>
</dbReference>
<dbReference type="InterPro" id="IPR029063">
    <property type="entry name" value="SAM-dependent_MTases_sf"/>
</dbReference>
<evidence type="ECO:0000256" key="5">
    <source>
        <dbReference type="SAM" id="Phobius"/>
    </source>
</evidence>
<organism evidence="7 8">
    <name type="scientific">Clostridium gasigenes</name>
    <dbReference type="NCBI Taxonomy" id="94869"/>
    <lineage>
        <taxon>Bacteria</taxon>
        <taxon>Bacillati</taxon>
        <taxon>Bacillota</taxon>
        <taxon>Clostridia</taxon>
        <taxon>Eubacteriales</taxon>
        <taxon>Clostridiaceae</taxon>
        <taxon>Clostridium</taxon>
    </lineage>
</organism>
<feature type="transmembrane region" description="Helical" evidence="5">
    <location>
        <begin position="155"/>
        <end position="173"/>
    </location>
</feature>
<keyword evidence="2" id="KW-0698">rRNA processing</keyword>
<protein>
    <submittedName>
        <fullName evidence="7">16S rRNA m(2)G 1207 methyltransferase</fullName>
    </submittedName>
</protein>
<accession>A0A1H0T9P7</accession>
<evidence type="ECO:0000256" key="3">
    <source>
        <dbReference type="ARBA" id="ARBA00022603"/>
    </source>
</evidence>
<dbReference type="SUPFAM" id="SSF53335">
    <property type="entry name" value="S-adenosyl-L-methionine-dependent methyltransferases"/>
    <property type="match status" value="1"/>
</dbReference>
<evidence type="ECO:0000313" key="8">
    <source>
        <dbReference type="Proteomes" id="UP000198597"/>
    </source>
</evidence>
<keyword evidence="4 7" id="KW-0808">Transferase</keyword>
<dbReference type="OrthoDB" id="9764961at2"/>
<dbReference type="STRING" id="94869.SAMN04488529_106148"/>
<dbReference type="InterPro" id="IPR046977">
    <property type="entry name" value="RsmC/RlmG"/>
</dbReference>
<dbReference type="PROSITE" id="PS00092">
    <property type="entry name" value="N6_MTASE"/>
    <property type="match status" value="1"/>
</dbReference>
<dbReference type="EMBL" id="FNJM01000006">
    <property type="protein sequence ID" value="SDP50744.1"/>
    <property type="molecule type" value="Genomic_DNA"/>
</dbReference>
<reference evidence="7 8" key="1">
    <citation type="submission" date="2016-10" db="EMBL/GenBank/DDBJ databases">
        <authorList>
            <person name="de Groot N.N."/>
        </authorList>
    </citation>
    <scope>NUCLEOTIDE SEQUENCE [LARGE SCALE GENOMIC DNA]</scope>
    <source>
        <strain evidence="7 8">DSM 12272</strain>
    </source>
</reference>
<evidence type="ECO:0000256" key="1">
    <source>
        <dbReference type="ARBA" id="ARBA00022490"/>
    </source>
</evidence>
<dbReference type="RefSeq" id="WP_089969947.1">
    <property type="nucleotide sequence ID" value="NZ_FNJM01000006.1"/>
</dbReference>
<dbReference type="CDD" id="cd02440">
    <property type="entry name" value="AdoMet_MTases"/>
    <property type="match status" value="1"/>
</dbReference>
<dbReference type="GO" id="GO:0008757">
    <property type="term" value="F:S-adenosylmethionine-dependent methyltransferase activity"/>
    <property type="evidence" value="ECO:0007669"/>
    <property type="project" value="InterPro"/>
</dbReference>
<sequence>MINLELNNIKLEFETSDKVFSPSNIDKGTLAMLSQVEFNKNDKILDLGCGYGIVGVFASKLIGAENVIMCDLSPDAVELSKSNATNNGIIDLQIIQSDGLDNITDNNFSLILSNPPYHVDFSVPKKFIEQSYKRLITGGKMYMVTKRKDWYKNKLISVFGGVVIVEIDGYYVFMAEKRNEKKVKIEKTSTLSKKLQRKQVKTRK</sequence>
<name>A0A1H0T9P7_9CLOT</name>
<feature type="domain" description="Methyltransferase small" evidence="6">
    <location>
        <begin position="11"/>
        <end position="172"/>
    </location>
</feature>
<evidence type="ECO:0000313" key="7">
    <source>
        <dbReference type="EMBL" id="SDP50744.1"/>
    </source>
</evidence>
<dbReference type="GO" id="GO:0032259">
    <property type="term" value="P:methylation"/>
    <property type="evidence" value="ECO:0007669"/>
    <property type="project" value="UniProtKB-KW"/>
</dbReference>
<dbReference type="GO" id="GO:0006364">
    <property type="term" value="P:rRNA processing"/>
    <property type="evidence" value="ECO:0007669"/>
    <property type="project" value="UniProtKB-KW"/>
</dbReference>
<dbReference type="InterPro" id="IPR007848">
    <property type="entry name" value="Small_mtfrase_dom"/>
</dbReference>